<comment type="caution">
    <text evidence="3">The sequence shown here is derived from an EMBL/GenBank/DDBJ whole genome shotgun (WGS) entry which is preliminary data.</text>
</comment>
<dbReference type="GO" id="GO:0004060">
    <property type="term" value="F:arylamine N-acetyltransferase activity"/>
    <property type="evidence" value="ECO:0007669"/>
    <property type="project" value="UniProtKB-EC"/>
</dbReference>
<name>A0A1W0WN43_HYPEX</name>
<comment type="similarity">
    <text evidence="1">Belongs to the arylamine N-acetyltransferase family.</text>
</comment>
<dbReference type="PANTHER" id="PTHR11786:SF0">
    <property type="entry name" value="ARYLAMINE N-ACETYLTRANSFERASE 4-RELATED"/>
    <property type="match status" value="1"/>
</dbReference>
<sequence>MPSHYMSKTEAVAFLTDKLRLQLTDSELASLSLALLQKICTAFVAHLPFSTIFHLSGPTDQLHTRDLPTLEQVKHNGLNLKGGLCYELNVFLHWLLAALGFSVEFLMAKGYSCHVYNHALNYVTIDGARYLVDGASYPLVTETLICLDFQGEVSPVSRHSIWEVRVKRTVMDGEPALLLQFRWTDNVAIPHWKVPVDTDGWVDVNEFILRPRSLEELYAPLKRAYTDATIAPVINRVFCFSFPQGKFLNVRNTSLHTEDDQRRLVMRPSTHSPEELVQLVMTHYGDHFQVEVVEQAVRNFVVLCEGAFSPTFM</sequence>
<dbReference type="EMBL" id="MTYJ01000072">
    <property type="protein sequence ID" value="OQV16602.1"/>
    <property type="molecule type" value="Genomic_DNA"/>
</dbReference>
<dbReference type="Gene3D" id="3.30.2140.20">
    <property type="match status" value="1"/>
</dbReference>
<dbReference type="SUPFAM" id="SSF54001">
    <property type="entry name" value="Cysteine proteinases"/>
    <property type="match status" value="1"/>
</dbReference>
<gene>
    <name evidence="3" type="ORF">BV898_09272</name>
</gene>
<evidence type="ECO:0000256" key="1">
    <source>
        <dbReference type="ARBA" id="ARBA00006547"/>
    </source>
</evidence>
<dbReference type="AlphaFoldDB" id="A0A1W0WN43"/>
<protein>
    <recommendedName>
        <fullName evidence="2">arylamine N-acetyltransferase</fullName>
        <ecNumber evidence="2">2.3.1.5</ecNumber>
    </recommendedName>
</protein>
<evidence type="ECO:0000256" key="2">
    <source>
        <dbReference type="ARBA" id="ARBA00012701"/>
    </source>
</evidence>
<dbReference type="OrthoDB" id="6358066at2759"/>
<proteinExistence type="inferred from homology"/>
<dbReference type="InterPro" id="IPR001447">
    <property type="entry name" value="Arylamine_N-AcTrfase"/>
</dbReference>
<organism evidence="3 4">
    <name type="scientific">Hypsibius exemplaris</name>
    <name type="common">Freshwater tardigrade</name>
    <dbReference type="NCBI Taxonomy" id="2072580"/>
    <lineage>
        <taxon>Eukaryota</taxon>
        <taxon>Metazoa</taxon>
        <taxon>Ecdysozoa</taxon>
        <taxon>Tardigrada</taxon>
        <taxon>Eutardigrada</taxon>
        <taxon>Parachela</taxon>
        <taxon>Hypsibioidea</taxon>
        <taxon>Hypsibiidae</taxon>
        <taxon>Hypsibius</taxon>
    </lineage>
</organism>
<dbReference type="EC" id="2.3.1.5" evidence="2"/>
<dbReference type="PANTHER" id="PTHR11786">
    <property type="entry name" value="N-HYDROXYARYLAMINE O-ACETYLTRANSFERASE"/>
    <property type="match status" value="1"/>
</dbReference>
<dbReference type="Proteomes" id="UP000192578">
    <property type="component" value="Unassembled WGS sequence"/>
</dbReference>
<keyword evidence="4" id="KW-1185">Reference proteome</keyword>
<reference evidence="4" key="1">
    <citation type="submission" date="2017-01" db="EMBL/GenBank/DDBJ databases">
        <title>Comparative genomics of anhydrobiosis in the tardigrade Hypsibius dujardini.</title>
        <authorList>
            <person name="Yoshida Y."/>
            <person name="Koutsovoulos G."/>
            <person name="Laetsch D."/>
            <person name="Stevens L."/>
            <person name="Kumar S."/>
            <person name="Horikawa D."/>
            <person name="Ishino K."/>
            <person name="Komine S."/>
            <person name="Tomita M."/>
            <person name="Blaxter M."/>
            <person name="Arakawa K."/>
        </authorList>
    </citation>
    <scope>NUCLEOTIDE SEQUENCE [LARGE SCALE GENOMIC DNA]</scope>
    <source>
        <strain evidence="4">Z151</strain>
    </source>
</reference>
<evidence type="ECO:0000313" key="3">
    <source>
        <dbReference type="EMBL" id="OQV16602.1"/>
    </source>
</evidence>
<dbReference type="Pfam" id="PF00797">
    <property type="entry name" value="Acetyltransf_2"/>
    <property type="match status" value="1"/>
</dbReference>
<evidence type="ECO:0000313" key="4">
    <source>
        <dbReference type="Proteomes" id="UP000192578"/>
    </source>
</evidence>
<dbReference type="InterPro" id="IPR053710">
    <property type="entry name" value="Arylamine_NAT_domain_sf"/>
</dbReference>
<dbReference type="InterPro" id="IPR038765">
    <property type="entry name" value="Papain-like_cys_pep_sf"/>
</dbReference>
<accession>A0A1W0WN43</accession>